<reference evidence="11" key="1">
    <citation type="submission" date="2017-09" db="EMBL/GenBank/DDBJ databases">
        <title>The Reconstruction of 2,631 Draft Metagenome-Assembled Genomes from the Global Oceans.</title>
        <authorList>
            <person name="Tully B.J."/>
            <person name="Graham E.D."/>
            <person name="Heidelberg J.F."/>
        </authorList>
    </citation>
    <scope>NUCLEOTIDE SEQUENCE [LARGE SCALE GENOMIC DNA]</scope>
</reference>
<evidence type="ECO:0000256" key="2">
    <source>
        <dbReference type="ARBA" id="ARBA00022679"/>
    </source>
</evidence>
<keyword evidence="2 9" id="KW-0808">Transferase</keyword>
<feature type="binding site" evidence="9">
    <location>
        <position position="26"/>
    </location>
    <ligand>
        <name>Mg(2+)</name>
        <dbReference type="ChEBI" id="CHEBI:18420"/>
    </ligand>
</feature>
<dbReference type="InterPro" id="IPR050064">
    <property type="entry name" value="IGPS_HisA/HisF"/>
</dbReference>
<evidence type="ECO:0000256" key="4">
    <source>
        <dbReference type="ARBA" id="ARBA00022842"/>
    </source>
</evidence>
<comment type="caution">
    <text evidence="10">The sequence shown here is derived from an EMBL/GenBank/DDBJ whole genome shotgun (WGS) entry which is preliminary data.</text>
</comment>
<dbReference type="GO" id="GO:0000107">
    <property type="term" value="F:imidazoleglycerol-phosphate synthase activity"/>
    <property type="evidence" value="ECO:0007669"/>
    <property type="project" value="TreeGrafter"/>
</dbReference>
<dbReference type="AlphaFoldDB" id="A0A2D6LQ36"/>
<evidence type="ECO:0000313" key="11">
    <source>
        <dbReference type="Proteomes" id="UP000226712"/>
    </source>
</evidence>
<evidence type="ECO:0000256" key="7">
    <source>
        <dbReference type="ARBA" id="ARBA00023264"/>
    </source>
</evidence>
<keyword evidence="4 9" id="KW-0460">Magnesium</keyword>
<dbReference type="GO" id="GO:0000287">
    <property type="term" value="F:magnesium ion binding"/>
    <property type="evidence" value="ECO:0007669"/>
    <property type="project" value="UniProtKB-UniRule"/>
</dbReference>
<keyword evidence="1 9" id="KW-0444">Lipid biosynthesis</keyword>
<keyword evidence="5 9" id="KW-0443">Lipid metabolism</keyword>
<dbReference type="HAMAP" id="MF_00112">
    <property type="entry name" value="GGGP_HepGP_synthase"/>
    <property type="match status" value="1"/>
</dbReference>
<evidence type="ECO:0000256" key="1">
    <source>
        <dbReference type="ARBA" id="ARBA00022516"/>
    </source>
</evidence>
<accession>A0A2D6LQ36</accession>
<dbReference type="Gene3D" id="3.20.20.390">
    <property type="entry name" value="FMN-linked oxidoreductases"/>
    <property type="match status" value="1"/>
</dbReference>
<protein>
    <recommendedName>
        <fullName evidence="9">Geranylgeranylglyceryl phosphate synthase</fullName>
        <shortName evidence="9">GGGP synthase</shortName>
        <shortName evidence="9">GGGPS</shortName>
        <ecNumber evidence="9">2.5.1.41</ecNumber>
    </recommendedName>
    <alternativeName>
        <fullName evidence="9">(S)-3-O-geranylgeranylglyceryl phosphate synthase</fullName>
    </alternativeName>
    <alternativeName>
        <fullName evidence="9">Phosphoglycerol geranylgeranyltransferase</fullName>
    </alternativeName>
</protein>
<proteinExistence type="inferred from homology"/>
<dbReference type="PANTHER" id="PTHR21235">
    <property type="entry name" value="IMIDAZOLE GLYCEROL PHOSPHATE SYNTHASE SUBUNIT HISF/H IGP SYNTHASE SUBUNIT HISF/H"/>
    <property type="match status" value="1"/>
</dbReference>
<comment type="subcellular location">
    <subcellularLocation>
        <location evidence="9">Cytoplasm</location>
    </subcellularLocation>
</comment>
<organism evidence="10 11">
    <name type="scientific">Candidatus Iainarchaeum sp</name>
    <dbReference type="NCBI Taxonomy" id="3101447"/>
    <lineage>
        <taxon>Archaea</taxon>
        <taxon>Candidatus Iainarchaeota</taxon>
        <taxon>Candidatus Iainarchaeia</taxon>
        <taxon>Candidatus Iainarchaeales</taxon>
        <taxon>Candidatus Iainarchaeaceae</taxon>
        <taxon>Candidatus Iainarchaeum</taxon>
    </lineage>
</organism>
<keyword evidence="7 9" id="KW-1208">Phospholipid metabolism</keyword>
<evidence type="ECO:0000256" key="9">
    <source>
        <dbReference type="HAMAP-Rule" id="MF_00112"/>
    </source>
</evidence>
<comment type="similarity">
    <text evidence="9">Belongs to the GGGP/HepGP synthase family.</text>
</comment>
<comment type="function">
    <text evidence="9">Prenyltransferase that catalyzes the transfer of the geranylgeranyl moiety of geranylgeranyl diphosphate (GGPP) to the C3 hydroxyl of sn-glycerol-1-phosphate (G1P). This reaction is the first ether-bond-formation step in the biosynthesis of archaeal membrane lipids.</text>
</comment>
<keyword evidence="9" id="KW-0963">Cytoplasm</keyword>
<keyword evidence="6 9" id="KW-0594">Phospholipid biosynthesis</keyword>
<comment type="cofactor">
    <cofactor evidence="9">
        <name>Mg(2+)</name>
        <dbReference type="ChEBI" id="CHEBI:18420"/>
    </cofactor>
</comment>
<evidence type="ECO:0000256" key="8">
    <source>
        <dbReference type="ARBA" id="ARBA00047288"/>
    </source>
</evidence>
<dbReference type="SUPFAM" id="SSF51395">
    <property type="entry name" value="FMN-linked oxidoreductases"/>
    <property type="match status" value="1"/>
</dbReference>
<dbReference type="UniPathway" id="UPA00940"/>
<gene>
    <name evidence="10" type="ORF">CL944_02435</name>
</gene>
<evidence type="ECO:0000256" key="3">
    <source>
        <dbReference type="ARBA" id="ARBA00022723"/>
    </source>
</evidence>
<dbReference type="InterPro" id="IPR008205">
    <property type="entry name" value="GGGP_HepGP_synthase"/>
</dbReference>
<dbReference type="InterPro" id="IPR038597">
    <property type="entry name" value="GGGP/HepGP_synthase_sf"/>
</dbReference>
<dbReference type="NCBIfam" id="TIGR01768">
    <property type="entry name" value="GGGP-family"/>
    <property type="match status" value="1"/>
</dbReference>
<comment type="pathway">
    <text evidence="9">Membrane lipid metabolism; glycerophospholipid metabolism.</text>
</comment>
<dbReference type="NCBIfam" id="TIGR01769">
    <property type="entry name" value="GGGP"/>
    <property type="match status" value="1"/>
</dbReference>
<dbReference type="PANTHER" id="PTHR21235:SF22">
    <property type="entry name" value="GERANYLGERANYLGLYCERYL PHOSPHATE SYNTHASE"/>
    <property type="match status" value="1"/>
</dbReference>
<dbReference type="Pfam" id="PF01884">
    <property type="entry name" value="PcrB"/>
    <property type="match status" value="1"/>
</dbReference>
<dbReference type="Proteomes" id="UP000226712">
    <property type="component" value="Unassembled WGS sequence"/>
</dbReference>
<dbReference type="GO" id="GO:0046474">
    <property type="term" value="P:glycerophospholipid biosynthetic process"/>
    <property type="evidence" value="ECO:0007669"/>
    <property type="project" value="UniProtKB-UniRule"/>
</dbReference>
<evidence type="ECO:0000256" key="5">
    <source>
        <dbReference type="ARBA" id="ARBA00023098"/>
    </source>
</evidence>
<comment type="catalytic activity">
    <reaction evidence="8 9">
        <text>sn-glycerol 1-phosphate + (2E,6E,10E)-geranylgeranyl diphosphate = sn-3-O-(geranylgeranyl)glycerol 1-phosphate + diphosphate</text>
        <dbReference type="Rhea" id="RHEA:23404"/>
        <dbReference type="ChEBI" id="CHEBI:33019"/>
        <dbReference type="ChEBI" id="CHEBI:57677"/>
        <dbReference type="ChEBI" id="CHEBI:57685"/>
        <dbReference type="ChEBI" id="CHEBI:58756"/>
        <dbReference type="EC" id="2.5.1.41"/>
    </reaction>
</comment>
<dbReference type="NCBIfam" id="NF003198">
    <property type="entry name" value="PRK04169.1-2"/>
    <property type="match status" value="1"/>
</dbReference>
<evidence type="ECO:0000256" key="6">
    <source>
        <dbReference type="ARBA" id="ARBA00023209"/>
    </source>
</evidence>
<comment type="caution">
    <text evidence="9">Lacks conserved residue(s) required for the propagation of feature annotation.</text>
</comment>
<feature type="binding site" evidence="9">
    <location>
        <position position="55"/>
    </location>
    <ligand>
        <name>Mg(2+)</name>
        <dbReference type="ChEBI" id="CHEBI:18420"/>
    </ligand>
</feature>
<keyword evidence="3 9" id="KW-0479">Metal-binding</keyword>
<dbReference type="InterPro" id="IPR010946">
    <property type="entry name" value="GGGP_synth"/>
</dbReference>
<evidence type="ECO:0000313" key="10">
    <source>
        <dbReference type="EMBL" id="MAG18307.1"/>
    </source>
</evidence>
<name>A0A2D6LQ36_9ARCH</name>
<dbReference type="EC" id="2.5.1.41" evidence="9"/>
<sequence>MDDGKIYKQILKRIQEKGGLAFTVIDPPNQEPVTSGKLAKVAEEAGIDAIAVGGSVGAQGELLDNTILQVKENCSLPVILFPGNIASISKHADAIYFMSMLNSLDPYYITGAQTASSYPLKKTGLEIIPTSYIIVEPGRAVGWVGRSQPIPRELPYLAGITALAGEYMGSRLAILESGGGAPSPAPKEMIAYTKKLIDIPLLVAGGVKNDKYAYDCVKAGADIVHVGTAVENTSTNFSKAKDVMKKLAVAVTKAGKEKQ</sequence>
<dbReference type="GO" id="GO:0005737">
    <property type="term" value="C:cytoplasm"/>
    <property type="evidence" value="ECO:0007669"/>
    <property type="project" value="UniProtKB-SubCell"/>
</dbReference>
<dbReference type="EMBL" id="NZBD01000015">
    <property type="protein sequence ID" value="MAG18307.1"/>
    <property type="molecule type" value="Genomic_DNA"/>
</dbReference>
<dbReference type="GO" id="GO:0047294">
    <property type="term" value="F:phosphoglycerol geranylgeranyltransferase activity"/>
    <property type="evidence" value="ECO:0007669"/>
    <property type="project" value="UniProtKB-UniRule"/>
</dbReference>